<comment type="caution">
    <text evidence="1">The sequence shown here is derived from an EMBL/GenBank/DDBJ whole genome shotgun (WGS) entry which is preliminary data.</text>
</comment>
<evidence type="ECO:0000313" key="1">
    <source>
        <dbReference type="EMBL" id="EGX54413.1"/>
    </source>
</evidence>
<dbReference type="EMBL" id="AGBF01000495">
    <property type="protein sequence ID" value="EGX54413.1"/>
    <property type="molecule type" value="Genomic_DNA"/>
</dbReference>
<organism evidence="1 2">
    <name type="scientific">Streptomyces zinciresistens K42</name>
    <dbReference type="NCBI Taxonomy" id="700597"/>
    <lineage>
        <taxon>Bacteria</taxon>
        <taxon>Bacillati</taxon>
        <taxon>Actinomycetota</taxon>
        <taxon>Actinomycetes</taxon>
        <taxon>Kitasatosporales</taxon>
        <taxon>Streptomycetaceae</taxon>
        <taxon>Streptomyces</taxon>
    </lineage>
</organism>
<dbReference type="GO" id="GO:0016740">
    <property type="term" value="F:transferase activity"/>
    <property type="evidence" value="ECO:0007669"/>
    <property type="project" value="UniProtKB-KW"/>
</dbReference>
<keyword evidence="1" id="KW-0808">Transferase</keyword>
<keyword evidence="2" id="KW-1185">Reference proteome</keyword>
<dbReference type="Proteomes" id="UP000004217">
    <property type="component" value="Unassembled WGS sequence"/>
</dbReference>
<dbReference type="AlphaFoldDB" id="G2GQ02"/>
<proteinExistence type="predicted"/>
<gene>
    <name evidence="1" type="ORF">SZN_38083</name>
</gene>
<reference evidence="1 2" key="1">
    <citation type="submission" date="2011-08" db="EMBL/GenBank/DDBJ databases">
        <authorList>
            <person name="Lin Y."/>
            <person name="Hao X."/>
            <person name="Johnstone L."/>
            <person name="Miller S.J."/>
            <person name="Wei G."/>
            <person name="Rensing C."/>
        </authorList>
    </citation>
    <scope>NUCLEOTIDE SEQUENCE [LARGE SCALE GENOMIC DNA]</scope>
    <source>
        <strain evidence="1 2">K42</strain>
    </source>
</reference>
<feature type="non-terminal residue" evidence="1">
    <location>
        <position position="53"/>
    </location>
</feature>
<accession>G2GQ02</accession>
<sequence length="53" mass="5778">MPCTHLDTVAKFFRALSMYDVLQCMPTIPGAVGAFRRSALERVGGMSDDTLAE</sequence>
<name>G2GQ02_9ACTN</name>
<evidence type="ECO:0000313" key="2">
    <source>
        <dbReference type="Proteomes" id="UP000004217"/>
    </source>
</evidence>
<protein>
    <submittedName>
        <fullName evidence="1">Bi-functional transferase/deacetylase</fullName>
    </submittedName>
</protein>